<evidence type="ECO:0000313" key="1">
    <source>
        <dbReference type="EMBL" id="EAU81210.2"/>
    </source>
</evidence>
<dbReference type="OrthoDB" id="3200752at2759"/>
<dbReference type="InParanoid" id="A8PDB9"/>
<evidence type="ECO:0000313" key="2">
    <source>
        <dbReference type="Proteomes" id="UP000001861"/>
    </source>
</evidence>
<protein>
    <submittedName>
        <fullName evidence="1">Uncharacterized protein</fullName>
    </submittedName>
</protein>
<organism evidence="1 2">
    <name type="scientific">Coprinopsis cinerea (strain Okayama-7 / 130 / ATCC MYA-4618 / FGSC 9003)</name>
    <name type="common">Inky cap fungus</name>
    <name type="synonym">Hormographiella aspergillata</name>
    <dbReference type="NCBI Taxonomy" id="240176"/>
    <lineage>
        <taxon>Eukaryota</taxon>
        <taxon>Fungi</taxon>
        <taxon>Dikarya</taxon>
        <taxon>Basidiomycota</taxon>
        <taxon>Agaricomycotina</taxon>
        <taxon>Agaricomycetes</taxon>
        <taxon>Agaricomycetidae</taxon>
        <taxon>Agaricales</taxon>
        <taxon>Agaricineae</taxon>
        <taxon>Psathyrellaceae</taxon>
        <taxon>Coprinopsis</taxon>
    </lineage>
</organism>
<dbReference type="KEGG" id="cci:CC1G_09454"/>
<dbReference type="AlphaFoldDB" id="A8PDB9"/>
<name>A8PDB9_COPC7</name>
<comment type="caution">
    <text evidence="1">The sequence shown here is derived from an EMBL/GenBank/DDBJ whole genome shotgun (WGS) entry which is preliminary data.</text>
</comment>
<dbReference type="OMA" id="PRIHCAS"/>
<dbReference type="EMBL" id="AACS02000006">
    <property type="protein sequence ID" value="EAU81210.2"/>
    <property type="molecule type" value="Genomic_DNA"/>
</dbReference>
<accession>A8PDB9</accession>
<dbReference type="RefSeq" id="XP_001840570.2">
    <property type="nucleotide sequence ID" value="XM_001840518.2"/>
</dbReference>
<reference evidence="1 2" key="1">
    <citation type="journal article" date="2010" name="Proc. Natl. Acad. Sci. U.S.A.">
        <title>Insights into evolution of multicellular fungi from the assembled chromosomes of the mushroom Coprinopsis cinerea (Coprinus cinereus).</title>
        <authorList>
            <person name="Stajich J.E."/>
            <person name="Wilke S.K."/>
            <person name="Ahren D."/>
            <person name="Au C.H."/>
            <person name="Birren B.W."/>
            <person name="Borodovsky M."/>
            <person name="Burns C."/>
            <person name="Canback B."/>
            <person name="Casselton L.A."/>
            <person name="Cheng C.K."/>
            <person name="Deng J."/>
            <person name="Dietrich F.S."/>
            <person name="Fargo D.C."/>
            <person name="Farman M.L."/>
            <person name="Gathman A.C."/>
            <person name="Goldberg J."/>
            <person name="Guigo R."/>
            <person name="Hoegger P.J."/>
            <person name="Hooker J.B."/>
            <person name="Huggins A."/>
            <person name="James T.Y."/>
            <person name="Kamada T."/>
            <person name="Kilaru S."/>
            <person name="Kodira C."/>
            <person name="Kues U."/>
            <person name="Kupfer D."/>
            <person name="Kwan H.S."/>
            <person name="Lomsadze A."/>
            <person name="Li W."/>
            <person name="Lilly W.W."/>
            <person name="Ma L.J."/>
            <person name="Mackey A.J."/>
            <person name="Manning G."/>
            <person name="Martin F."/>
            <person name="Muraguchi H."/>
            <person name="Natvig D.O."/>
            <person name="Palmerini H."/>
            <person name="Ramesh M.A."/>
            <person name="Rehmeyer C.J."/>
            <person name="Roe B.A."/>
            <person name="Shenoy N."/>
            <person name="Stanke M."/>
            <person name="Ter-Hovhannisyan V."/>
            <person name="Tunlid A."/>
            <person name="Velagapudi R."/>
            <person name="Vision T.J."/>
            <person name="Zeng Q."/>
            <person name="Zolan M.E."/>
            <person name="Pukkila P.J."/>
        </authorList>
    </citation>
    <scope>NUCLEOTIDE SEQUENCE [LARGE SCALE GENOMIC DNA]</scope>
    <source>
        <strain evidence="2">Okayama-7 / 130 / ATCC MYA-4618 / FGSC 9003</strain>
    </source>
</reference>
<proteinExistence type="predicted"/>
<dbReference type="GeneID" id="6017216"/>
<dbReference type="HOGENOM" id="CLU_039070_8_0_1"/>
<sequence>MEGFDLNVFRTRYELPEIFLTTLNYGFYAFHVLNSLFDPSHKIPWLDVPIAIKAELHQIAFVVFQALQRAIRLEWDVYDYAEVLEQEDLTEGEQMERFPPNIGTFDGTRKYLDVEHEPCAFIDRNGRILWLYLPAIIREDRWTEICDAVAKVSATPNPPFGRPPSLSKADYTKRFKDSPQLARGATHLFPADFEPRSRSSLPSDLPFPCLPFRVDERYHGFWLLDNIGSDTMAILGAVLALAQPALFHVSLEMFERLSNRDVSVGQPWVFDEVLRRWASPFQSFSIYNDHSQPPHRYANTHPMGFDLFLSAGDVLANRFTAPTLGREFYFDPGTICIGLGHLICHGWVTGGDGDHIVCHFSVMEELANYFDYLMAPPSDNDCTC</sequence>
<gene>
    <name evidence="1" type="ORF">CC1G_09454</name>
</gene>
<dbReference type="VEuPathDB" id="FungiDB:CC1G_09454"/>
<dbReference type="Proteomes" id="UP000001861">
    <property type="component" value="Unassembled WGS sequence"/>
</dbReference>
<keyword evidence="2" id="KW-1185">Reference proteome</keyword>